<dbReference type="InterPro" id="IPR023997">
    <property type="entry name" value="TonB-dep_OMP_SusC/RagA_CS"/>
</dbReference>
<dbReference type="InterPro" id="IPR039426">
    <property type="entry name" value="TonB-dep_rcpt-like"/>
</dbReference>
<keyword evidence="5 9" id="KW-0798">TonB box</keyword>
<dbReference type="InterPro" id="IPR008969">
    <property type="entry name" value="CarboxyPept-like_regulatory"/>
</dbReference>
<dbReference type="InterPro" id="IPR023996">
    <property type="entry name" value="TonB-dep_OMP_SusC/RagA"/>
</dbReference>
<keyword evidence="6 8" id="KW-0472">Membrane</keyword>
<evidence type="ECO:0000259" key="11">
    <source>
        <dbReference type="Pfam" id="PF07715"/>
    </source>
</evidence>
<feature type="domain" description="TonB-dependent receptor-like beta-barrel" evidence="10">
    <location>
        <begin position="528"/>
        <end position="969"/>
    </location>
</feature>
<feature type="domain" description="TonB-dependent receptor plug" evidence="11">
    <location>
        <begin position="235"/>
        <end position="341"/>
    </location>
</feature>
<accession>A0ABP8M5S6</accession>
<evidence type="ECO:0000256" key="9">
    <source>
        <dbReference type="RuleBase" id="RU003357"/>
    </source>
</evidence>
<gene>
    <name evidence="12" type="ORF">GCM10023091_35700</name>
</gene>
<name>A0ABP8M5S6_9BACT</name>
<dbReference type="SUPFAM" id="SSF56935">
    <property type="entry name" value="Porins"/>
    <property type="match status" value="1"/>
</dbReference>
<keyword evidence="3 8" id="KW-1134">Transmembrane beta strand</keyword>
<evidence type="ECO:0000256" key="1">
    <source>
        <dbReference type="ARBA" id="ARBA00004571"/>
    </source>
</evidence>
<dbReference type="RefSeq" id="WP_345031695.1">
    <property type="nucleotide sequence ID" value="NZ_BAABEY010000033.1"/>
</dbReference>
<dbReference type="NCBIfam" id="TIGR04056">
    <property type="entry name" value="OMP_RagA_SusC"/>
    <property type="match status" value="1"/>
</dbReference>
<comment type="subcellular location">
    <subcellularLocation>
        <location evidence="1 8">Cell outer membrane</location>
        <topology evidence="1 8">Multi-pass membrane protein</topology>
    </subcellularLocation>
</comment>
<dbReference type="Pfam" id="PF13715">
    <property type="entry name" value="CarbopepD_reg_2"/>
    <property type="match status" value="1"/>
</dbReference>
<dbReference type="InterPro" id="IPR037066">
    <property type="entry name" value="Plug_dom_sf"/>
</dbReference>
<dbReference type="Gene3D" id="2.170.130.10">
    <property type="entry name" value="TonB-dependent receptor, plug domain"/>
    <property type="match status" value="1"/>
</dbReference>
<dbReference type="NCBIfam" id="TIGR04057">
    <property type="entry name" value="SusC_RagA_signa"/>
    <property type="match status" value="1"/>
</dbReference>
<comment type="similarity">
    <text evidence="8 9">Belongs to the TonB-dependent receptor family.</text>
</comment>
<dbReference type="SUPFAM" id="SSF49464">
    <property type="entry name" value="Carboxypeptidase regulatory domain-like"/>
    <property type="match status" value="1"/>
</dbReference>
<dbReference type="Gene3D" id="2.60.40.1120">
    <property type="entry name" value="Carboxypeptidase-like, regulatory domain"/>
    <property type="match status" value="1"/>
</dbReference>
<reference evidence="13" key="1">
    <citation type="journal article" date="2019" name="Int. J. Syst. Evol. Microbiol.">
        <title>The Global Catalogue of Microorganisms (GCM) 10K type strain sequencing project: providing services to taxonomists for standard genome sequencing and annotation.</title>
        <authorList>
            <consortium name="The Broad Institute Genomics Platform"/>
            <consortium name="The Broad Institute Genome Sequencing Center for Infectious Disease"/>
            <person name="Wu L."/>
            <person name="Ma J."/>
        </authorList>
    </citation>
    <scope>NUCLEOTIDE SEQUENCE [LARGE SCALE GENOMIC DNA]</scope>
    <source>
        <strain evidence="13">JCM 31920</strain>
    </source>
</reference>
<dbReference type="EMBL" id="BAABEY010000033">
    <property type="protein sequence ID" value="GAA4444890.1"/>
    <property type="molecule type" value="Genomic_DNA"/>
</dbReference>
<dbReference type="Proteomes" id="UP001501508">
    <property type="component" value="Unassembled WGS sequence"/>
</dbReference>
<evidence type="ECO:0000256" key="7">
    <source>
        <dbReference type="ARBA" id="ARBA00023237"/>
    </source>
</evidence>
<evidence type="ECO:0000256" key="8">
    <source>
        <dbReference type="PROSITE-ProRule" id="PRU01360"/>
    </source>
</evidence>
<evidence type="ECO:0000256" key="3">
    <source>
        <dbReference type="ARBA" id="ARBA00022452"/>
    </source>
</evidence>
<proteinExistence type="inferred from homology"/>
<organism evidence="12 13">
    <name type="scientific">Ravibacter arvi</name>
    <dbReference type="NCBI Taxonomy" id="2051041"/>
    <lineage>
        <taxon>Bacteria</taxon>
        <taxon>Pseudomonadati</taxon>
        <taxon>Bacteroidota</taxon>
        <taxon>Cytophagia</taxon>
        <taxon>Cytophagales</taxon>
        <taxon>Spirosomataceae</taxon>
        <taxon>Ravibacter</taxon>
    </lineage>
</organism>
<evidence type="ECO:0000313" key="13">
    <source>
        <dbReference type="Proteomes" id="UP001501508"/>
    </source>
</evidence>
<evidence type="ECO:0000256" key="5">
    <source>
        <dbReference type="ARBA" id="ARBA00023077"/>
    </source>
</evidence>
<keyword evidence="7 8" id="KW-0998">Cell outer membrane</keyword>
<dbReference type="InterPro" id="IPR000531">
    <property type="entry name" value="Beta-barrel_TonB"/>
</dbReference>
<comment type="caution">
    <text evidence="12">The sequence shown here is derived from an EMBL/GenBank/DDBJ whole genome shotgun (WGS) entry which is preliminary data.</text>
</comment>
<dbReference type="Pfam" id="PF00593">
    <property type="entry name" value="TonB_dep_Rec_b-barrel"/>
    <property type="match status" value="1"/>
</dbReference>
<protein>
    <submittedName>
        <fullName evidence="12">TonB-dependent receptor</fullName>
    </submittedName>
</protein>
<keyword evidence="2 8" id="KW-0813">Transport</keyword>
<sequence length="1141" mass="125744">MYSCLNGTKLFKLAMKATAIQMLLTAWLATVAFANPGFSQEMLNQKITVHLENKKIGQVLKTLGRLSGASFMYSPELIQSDRHVSISAQGQSLNQVLHQLLDPLNIAFEAYENQILLKRGRSFSDSPDASLAVPDAAAVQAAENRIVGKVKDENGEPLPGVSVIIKGTQKGVSTDINGAFELVVPSENSILTFSFVGFLTQETTVGNRSSIDITLQTDQKTLEELVVVGYGTQKKTSVTAAISKVENKKLDQMPAGRPEAALVGRMAGVNISQTRSTPGSAPKITVRGPGSISASNEPLIVIDGFPGGSFNNINMNDVESIEVLKDASSAAIYGSRGSGGVIIITTKSGSQGKPKLNVNTYVGISQPMLHGRDKWIPGGQEFYDYTARYINRDFYWSGGDPTLPLWDDERRPAAYRVNPVIKQGNHNWEEILIKPAAIQNYSLSVSGKKNDASYYISANIKDEKGTMITSRFKQYSMRANIGLDISPRIKAGLMISPNYSVQRSYGGSLQNLIKMPPFLSPDKQENGKYLTPRDYWGMTVSGGVNPLATMLGTHNFVHSFNNVGEVYTKFTLVDGLDFKTSFGFNIDYRTTDNYSEPMTGPANLASGGARDDRTFNWINENVLNYNKQFGKHYLNALVGASYQYNLSRISALAIQAGSFANPTIWTLNNAIISPTGSYTSKSQWGLASYFGRVNYNFDEKYLLSASLRSDGSSRFGPDARWGYFPSGSVAWRVSQEPFFKSIRGIDELKLRASYGVVGNFNIGDFAYLGTIGDAVYAPGGQLIQGKAPSSFGNSKLQWEKTASYDFGVEVGFLDNRVNLVLDYYNKTTNNLLYNVSIPAISGFTNTIVNVGDIVNKGIELELNTRNFINDFKWQTSFNFTWNKNAVKNLGGGAKQVINSHSRGMSWILKEGVPMFSYYAYKQAGVLQTKQDMVDYPLMTNQRIGTVRYQDTNNDGKITADDRVILGSFMPKIIMGMVNDFAYRNFDLTIAMQSSLGAKMWNLENLYYQGPTVSAFYKPAIDGQWWSEEEPGDGKHPATSLASLEFVSNSDYYLENASFVAVRNINLGYTFPSNLTQRAKIDNLRLYFSVSNPWIFTSKDFKGYNPEGYTSAGLNGINSQPGHNDGSEPINRVFALGLNLNF</sequence>
<evidence type="ECO:0000259" key="10">
    <source>
        <dbReference type="Pfam" id="PF00593"/>
    </source>
</evidence>
<evidence type="ECO:0000313" key="12">
    <source>
        <dbReference type="EMBL" id="GAA4444890.1"/>
    </source>
</evidence>
<evidence type="ECO:0000256" key="6">
    <source>
        <dbReference type="ARBA" id="ARBA00023136"/>
    </source>
</evidence>
<dbReference type="InterPro" id="IPR012910">
    <property type="entry name" value="Plug_dom"/>
</dbReference>
<evidence type="ECO:0000256" key="4">
    <source>
        <dbReference type="ARBA" id="ARBA00022692"/>
    </source>
</evidence>
<dbReference type="InterPro" id="IPR036942">
    <property type="entry name" value="Beta-barrel_TonB_sf"/>
</dbReference>
<dbReference type="Pfam" id="PF07715">
    <property type="entry name" value="Plug"/>
    <property type="match status" value="1"/>
</dbReference>
<dbReference type="Gene3D" id="2.40.170.20">
    <property type="entry name" value="TonB-dependent receptor, beta-barrel domain"/>
    <property type="match status" value="1"/>
</dbReference>
<evidence type="ECO:0000256" key="2">
    <source>
        <dbReference type="ARBA" id="ARBA00022448"/>
    </source>
</evidence>
<keyword evidence="12" id="KW-0675">Receptor</keyword>
<keyword evidence="13" id="KW-1185">Reference proteome</keyword>
<keyword evidence="4 8" id="KW-0812">Transmembrane</keyword>
<dbReference type="PROSITE" id="PS52016">
    <property type="entry name" value="TONB_DEPENDENT_REC_3"/>
    <property type="match status" value="1"/>
</dbReference>